<dbReference type="InterPro" id="IPR013785">
    <property type="entry name" value="Aldolase_TIM"/>
</dbReference>
<reference evidence="9" key="1">
    <citation type="submission" date="2017-09" db="EMBL/GenBank/DDBJ databases">
        <title>Metaegenomics of thermophilic ammonia-oxidizing enrichment culture.</title>
        <authorList>
            <person name="Kato S."/>
            <person name="Suzuki K."/>
        </authorList>
    </citation>
    <scope>NUCLEOTIDE SEQUENCE [LARGE SCALE GENOMIC DNA]</scope>
</reference>
<dbReference type="Pfam" id="PF04055">
    <property type="entry name" value="Radical_SAM"/>
    <property type="match status" value="1"/>
</dbReference>
<evidence type="ECO:0000313" key="8">
    <source>
        <dbReference type="EMBL" id="GBC99753.1"/>
    </source>
</evidence>
<dbReference type="GO" id="GO:0003677">
    <property type="term" value="F:DNA binding"/>
    <property type="evidence" value="ECO:0007669"/>
    <property type="project" value="InterPro"/>
</dbReference>
<evidence type="ECO:0000256" key="5">
    <source>
        <dbReference type="ARBA" id="ARBA00023014"/>
    </source>
</evidence>
<dbReference type="Gene3D" id="1.10.150.320">
    <property type="entry name" value="Photosystem II 12 kDa extrinsic protein"/>
    <property type="match status" value="1"/>
</dbReference>
<keyword evidence="1" id="KW-0949">S-adenosyl-L-methionine</keyword>
<accession>A0A2H5XEZ0</accession>
<evidence type="ECO:0000256" key="2">
    <source>
        <dbReference type="ARBA" id="ARBA00022723"/>
    </source>
</evidence>
<dbReference type="SFLD" id="SFLDG01102">
    <property type="entry name" value="Uncharacterised_Radical_SAM_Su"/>
    <property type="match status" value="1"/>
</dbReference>
<feature type="domain" description="Radical SAM core" evidence="7">
    <location>
        <begin position="46"/>
        <end position="307"/>
    </location>
</feature>
<dbReference type="GO" id="GO:0006281">
    <property type="term" value="P:DNA repair"/>
    <property type="evidence" value="ECO:0007669"/>
    <property type="project" value="UniProtKB-KW"/>
</dbReference>
<keyword evidence="4" id="KW-0408">Iron</keyword>
<dbReference type="InterPro" id="IPR000445">
    <property type="entry name" value="HhH_motif"/>
</dbReference>
<evidence type="ECO:0000256" key="3">
    <source>
        <dbReference type="ARBA" id="ARBA00022763"/>
    </source>
</evidence>
<dbReference type="GO" id="GO:0140097">
    <property type="term" value="F:catalytic activity, acting on DNA"/>
    <property type="evidence" value="ECO:0007669"/>
    <property type="project" value="UniProtKB-ARBA"/>
</dbReference>
<gene>
    <name evidence="8" type="ORF">HRbin17_02284</name>
</gene>
<dbReference type="GO" id="GO:0046872">
    <property type="term" value="F:metal ion binding"/>
    <property type="evidence" value="ECO:0007669"/>
    <property type="project" value="UniProtKB-KW"/>
</dbReference>
<dbReference type="SMART" id="SM00278">
    <property type="entry name" value="HhH1"/>
    <property type="match status" value="1"/>
</dbReference>
<dbReference type="Proteomes" id="UP000236173">
    <property type="component" value="Unassembled WGS sequence"/>
</dbReference>
<evidence type="ECO:0000256" key="6">
    <source>
        <dbReference type="ARBA" id="ARBA00023204"/>
    </source>
</evidence>
<evidence type="ECO:0000313" key="9">
    <source>
        <dbReference type="Proteomes" id="UP000236173"/>
    </source>
</evidence>
<organism evidence="8 9">
    <name type="scientific">Candidatus Fervidibacter japonicus</name>
    <dbReference type="NCBI Taxonomy" id="2035412"/>
    <lineage>
        <taxon>Bacteria</taxon>
        <taxon>Candidatus Fervidibacterota</taxon>
        <taxon>Candidatus Fervidibacter</taxon>
    </lineage>
</organism>
<dbReference type="PROSITE" id="PS51918">
    <property type="entry name" value="RADICAL_SAM"/>
    <property type="match status" value="1"/>
</dbReference>
<comment type="caution">
    <text evidence="8">The sequence shown here is derived from an EMBL/GenBank/DDBJ whole genome shotgun (WGS) entry which is preliminary data.</text>
</comment>
<dbReference type="InterPro" id="IPR010994">
    <property type="entry name" value="RuvA_2-like"/>
</dbReference>
<dbReference type="InterPro" id="IPR058240">
    <property type="entry name" value="rSAM_sf"/>
</dbReference>
<dbReference type="InterPro" id="IPR023874">
    <property type="entry name" value="DNA_rSAM_put"/>
</dbReference>
<dbReference type="InterPro" id="IPR006638">
    <property type="entry name" value="Elp3/MiaA/NifB-like_rSAM"/>
</dbReference>
<dbReference type="InterPro" id="IPR007197">
    <property type="entry name" value="rSAM"/>
</dbReference>
<proteinExistence type="predicted"/>
<dbReference type="AlphaFoldDB" id="A0A2H5XEZ0"/>
<dbReference type="EMBL" id="BEHT01000036">
    <property type="protein sequence ID" value="GBC99753.1"/>
    <property type="molecule type" value="Genomic_DNA"/>
</dbReference>
<dbReference type="InterPro" id="IPR051675">
    <property type="entry name" value="Endo/Exo/Phosphatase_dom_1"/>
</dbReference>
<dbReference type="InterPro" id="IPR003583">
    <property type="entry name" value="Hlx-hairpin-Hlx_DNA-bd_motif"/>
</dbReference>
<dbReference type="SFLD" id="SFLDS00029">
    <property type="entry name" value="Radical_SAM"/>
    <property type="match status" value="1"/>
</dbReference>
<sequence>MDAAEKLQTLVSDAAFECEGGKSVSARAVHRLKEQRLRESIYHAKVPGGTMPLLKTLLTNACIKNCRYCPIAAYCDHRVVSFKPDEMARLFMAMHKAGIVNGLFLSSGIVRDPDTTQELLNDTAKLLRTHYGFRGYIHLKIMPGASPEAVREAARWANRLSVNAEAPNAQRLKAIAPDKSFQDEMLPTLQHIAQVITQKRLEWLERKGLVHRIGKGWLADLDELAEVSLPPVLSSTTQFVVGAAGESDKELLETTVKFYREFNLGRAYFSAFRPICGTKLENAPAETPIREHRLYQADFLLRQYGFELDELPFDERGNLPQDVDPKLAWALQHPDRFPVEVTRAEREELLRVPGIGPATAERILKARKEGVLLTADDLQRLGVHLKRAAPFLTLWGKPVNKEIPVKEPEPTEQLRLL</sequence>
<evidence type="ECO:0000256" key="1">
    <source>
        <dbReference type="ARBA" id="ARBA00022691"/>
    </source>
</evidence>
<dbReference type="PANTHER" id="PTHR21180:SF9">
    <property type="entry name" value="TYPE II SECRETION SYSTEM PROTEIN K"/>
    <property type="match status" value="1"/>
</dbReference>
<evidence type="ECO:0000256" key="4">
    <source>
        <dbReference type="ARBA" id="ARBA00023004"/>
    </source>
</evidence>
<dbReference type="Pfam" id="PF00633">
    <property type="entry name" value="HHH"/>
    <property type="match status" value="1"/>
</dbReference>
<dbReference type="SUPFAM" id="SSF102114">
    <property type="entry name" value="Radical SAM enzymes"/>
    <property type="match status" value="1"/>
</dbReference>
<dbReference type="GO" id="GO:0051536">
    <property type="term" value="F:iron-sulfur cluster binding"/>
    <property type="evidence" value="ECO:0007669"/>
    <property type="project" value="UniProtKB-KW"/>
</dbReference>
<keyword evidence="5" id="KW-0411">Iron-sulfur</keyword>
<dbReference type="GO" id="GO:0016787">
    <property type="term" value="F:hydrolase activity"/>
    <property type="evidence" value="ECO:0007669"/>
    <property type="project" value="UniProtKB-ARBA"/>
</dbReference>
<evidence type="ECO:0000259" key="7">
    <source>
        <dbReference type="PROSITE" id="PS51918"/>
    </source>
</evidence>
<protein>
    <recommendedName>
        <fullName evidence="7">Radical SAM core domain-containing protein</fullName>
    </recommendedName>
</protein>
<keyword evidence="2" id="KW-0479">Metal-binding</keyword>
<dbReference type="Gene3D" id="3.20.20.70">
    <property type="entry name" value="Aldolase class I"/>
    <property type="match status" value="1"/>
</dbReference>
<keyword evidence="6" id="KW-0234">DNA repair</keyword>
<dbReference type="PANTHER" id="PTHR21180">
    <property type="entry name" value="ENDONUCLEASE/EXONUCLEASE/PHOSPHATASE FAMILY DOMAIN-CONTAINING PROTEIN 1"/>
    <property type="match status" value="1"/>
</dbReference>
<name>A0A2H5XEZ0_9BACT</name>
<keyword evidence="3" id="KW-0227">DNA damage</keyword>
<dbReference type="SMART" id="SM00729">
    <property type="entry name" value="Elp3"/>
    <property type="match status" value="1"/>
</dbReference>
<dbReference type="SUPFAM" id="SSF47781">
    <property type="entry name" value="RuvA domain 2-like"/>
    <property type="match status" value="1"/>
</dbReference>